<dbReference type="InterPro" id="IPR016187">
    <property type="entry name" value="CTDL_fold"/>
</dbReference>
<dbReference type="Gene3D" id="3.10.100.10">
    <property type="entry name" value="Mannose-Binding Protein A, subunit A"/>
    <property type="match status" value="1"/>
</dbReference>
<dbReference type="PROSITE" id="PS51257">
    <property type="entry name" value="PROKAR_LIPOPROTEIN"/>
    <property type="match status" value="1"/>
</dbReference>
<organism evidence="3 4">
    <name type="scientific">Clavelina lepadiformis</name>
    <name type="common">Light-bulb sea squirt</name>
    <name type="synonym">Ascidia lepadiformis</name>
    <dbReference type="NCBI Taxonomy" id="159417"/>
    <lineage>
        <taxon>Eukaryota</taxon>
        <taxon>Metazoa</taxon>
        <taxon>Chordata</taxon>
        <taxon>Tunicata</taxon>
        <taxon>Ascidiacea</taxon>
        <taxon>Aplousobranchia</taxon>
        <taxon>Clavelinidae</taxon>
        <taxon>Clavelina</taxon>
    </lineage>
</organism>
<protein>
    <recommendedName>
        <fullName evidence="2">C-type lectin domain-containing protein</fullName>
    </recommendedName>
</protein>
<dbReference type="PROSITE" id="PS50041">
    <property type="entry name" value="C_TYPE_LECTIN_2"/>
    <property type="match status" value="1"/>
</dbReference>
<dbReference type="InterPro" id="IPR001304">
    <property type="entry name" value="C-type_lectin-like"/>
</dbReference>
<comment type="caution">
    <text evidence="3">The sequence shown here is derived from an EMBL/GenBank/DDBJ whole genome shotgun (WGS) entry which is preliminary data.</text>
</comment>
<keyword evidence="1" id="KW-0732">Signal</keyword>
<sequence length="178" mass="20674">MVGELKPSLIFMLSLMITSCWTMPVNTEGSGQLSEREIRQELLDDGWFIAGPDYAYKLTRTQISWGIGRRECKNMGGDLAVFGVRDNTLRWKIGQSLYKGPVWIGLWVGLNDRKVDSEWRWTDGSLAIENEILWSPQEPNGDSRENCGEMWGEDRRFTINDAQCRFRRYALCERKIVW</sequence>
<dbReference type="SMART" id="SM00034">
    <property type="entry name" value="CLECT"/>
    <property type="match status" value="1"/>
</dbReference>
<dbReference type="InterPro" id="IPR050111">
    <property type="entry name" value="C-type_lectin/snaclec_domain"/>
</dbReference>
<dbReference type="Pfam" id="PF00059">
    <property type="entry name" value="Lectin_C"/>
    <property type="match status" value="1"/>
</dbReference>
<evidence type="ECO:0000256" key="1">
    <source>
        <dbReference type="SAM" id="SignalP"/>
    </source>
</evidence>
<reference evidence="3 4" key="1">
    <citation type="submission" date="2024-02" db="EMBL/GenBank/DDBJ databases">
        <authorList>
            <person name="Daric V."/>
            <person name="Darras S."/>
        </authorList>
    </citation>
    <scope>NUCLEOTIDE SEQUENCE [LARGE SCALE GENOMIC DNA]</scope>
</reference>
<dbReference type="SUPFAM" id="SSF56436">
    <property type="entry name" value="C-type lectin-like"/>
    <property type="match status" value="1"/>
</dbReference>
<gene>
    <name evidence="3" type="ORF">CVLEPA_LOCUS31988</name>
</gene>
<dbReference type="Proteomes" id="UP001642483">
    <property type="component" value="Unassembled WGS sequence"/>
</dbReference>
<accession>A0ABP0H3I5</accession>
<evidence type="ECO:0000313" key="3">
    <source>
        <dbReference type="EMBL" id="CAK8698555.1"/>
    </source>
</evidence>
<keyword evidence="4" id="KW-1185">Reference proteome</keyword>
<proteinExistence type="predicted"/>
<feature type="chain" id="PRO_5045672820" description="C-type lectin domain-containing protein" evidence="1">
    <location>
        <begin position="23"/>
        <end position="178"/>
    </location>
</feature>
<feature type="signal peptide" evidence="1">
    <location>
        <begin position="1"/>
        <end position="22"/>
    </location>
</feature>
<name>A0ABP0H3I5_CLALP</name>
<dbReference type="CDD" id="cd00037">
    <property type="entry name" value="CLECT"/>
    <property type="match status" value="1"/>
</dbReference>
<feature type="domain" description="C-type lectin" evidence="2">
    <location>
        <begin position="51"/>
        <end position="173"/>
    </location>
</feature>
<dbReference type="EMBL" id="CAWYQH010000174">
    <property type="protein sequence ID" value="CAK8698555.1"/>
    <property type="molecule type" value="Genomic_DNA"/>
</dbReference>
<evidence type="ECO:0000313" key="4">
    <source>
        <dbReference type="Proteomes" id="UP001642483"/>
    </source>
</evidence>
<dbReference type="InterPro" id="IPR016186">
    <property type="entry name" value="C-type_lectin-like/link_sf"/>
</dbReference>
<dbReference type="PANTHER" id="PTHR22803">
    <property type="entry name" value="MANNOSE, PHOSPHOLIPASE, LECTIN RECEPTOR RELATED"/>
    <property type="match status" value="1"/>
</dbReference>
<evidence type="ECO:0000259" key="2">
    <source>
        <dbReference type="PROSITE" id="PS50041"/>
    </source>
</evidence>